<dbReference type="Proteomes" id="UP000637239">
    <property type="component" value="Chromosome 3"/>
</dbReference>
<dbReference type="KEGG" id="ache:ACHE_30092S"/>
<protein>
    <submittedName>
        <fullName evidence="1">Uncharacterized protein</fullName>
    </submittedName>
</protein>
<dbReference type="AlphaFoldDB" id="A0A7R7ZKT1"/>
<sequence length="154" mass="17168">MTDVPVSHDVSLITDEKLPHLESPAGSPRITGWACIERFCVVVRYLSIRVTFLPETSVPAKRQLKEQYTWDHRYPTYGTTLLWRTVGNGDNVPDASGSVLCLGRPGDMQARAVLFQDFEGQVVKSEDVQGPDSAKFRGGFLLPEEIQKSEIVMS</sequence>
<name>A0A7R7ZKT1_ASPCH</name>
<keyword evidence="2" id="KW-1185">Reference proteome</keyword>
<dbReference type="RefSeq" id="XP_043134627.1">
    <property type="nucleotide sequence ID" value="XM_043276672.1"/>
</dbReference>
<evidence type="ECO:0000313" key="1">
    <source>
        <dbReference type="EMBL" id="BCR86105.1"/>
    </source>
</evidence>
<accession>A0A7R7ZKT1</accession>
<dbReference type="GeneID" id="66980464"/>
<dbReference type="EMBL" id="AP024418">
    <property type="protein sequence ID" value="BCR86105.1"/>
    <property type="molecule type" value="Genomic_DNA"/>
</dbReference>
<reference evidence="1" key="1">
    <citation type="submission" date="2021-01" db="EMBL/GenBank/DDBJ databases">
        <authorList>
            <consortium name="Aspergillus chevalieri M1 genome sequencing consortium"/>
            <person name="Kazuki M."/>
            <person name="Futagami T."/>
        </authorList>
    </citation>
    <scope>NUCLEOTIDE SEQUENCE</scope>
    <source>
        <strain evidence="1">M1</strain>
    </source>
</reference>
<proteinExistence type="predicted"/>
<gene>
    <name evidence="1" type="ORF">ACHE_30092S</name>
</gene>
<evidence type="ECO:0000313" key="2">
    <source>
        <dbReference type="Proteomes" id="UP000637239"/>
    </source>
</evidence>
<reference evidence="1" key="2">
    <citation type="submission" date="2021-02" db="EMBL/GenBank/DDBJ databases">
        <title>Aspergillus chevalieri M1 genome sequence.</title>
        <authorList>
            <person name="Kadooka C."/>
            <person name="Mori K."/>
            <person name="Futagami T."/>
        </authorList>
    </citation>
    <scope>NUCLEOTIDE SEQUENCE</scope>
    <source>
        <strain evidence="1">M1</strain>
    </source>
</reference>
<organism evidence="1 2">
    <name type="scientific">Aspergillus chevalieri</name>
    <name type="common">Eurotium chevalieri</name>
    <dbReference type="NCBI Taxonomy" id="182096"/>
    <lineage>
        <taxon>Eukaryota</taxon>
        <taxon>Fungi</taxon>
        <taxon>Dikarya</taxon>
        <taxon>Ascomycota</taxon>
        <taxon>Pezizomycotina</taxon>
        <taxon>Eurotiomycetes</taxon>
        <taxon>Eurotiomycetidae</taxon>
        <taxon>Eurotiales</taxon>
        <taxon>Aspergillaceae</taxon>
        <taxon>Aspergillus</taxon>
        <taxon>Aspergillus subgen. Aspergillus</taxon>
    </lineage>
</organism>